<dbReference type="Pfam" id="PF00808">
    <property type="entry name" value="CBFD_NFYB_HMF"/>
    <property type="match status" value="1"/>
</dbReference>
<dbReference type="Proteomes" id="UP000256970">
    <property type="component" value="Unassembled WGS sequence"/>
</dbReference>
<dbReference type="GO" id="GO:0046982">
    <property type="term" value="F:protein heterodimerization activity"/>
    <property type="evidence" value="ECO:0007669"/>
    <property type="project" value="InterPro"/>
</dbReference>
<keyword evidence="5" id="KW-1185">Reference proteome</keyword>
<reference evidence="4 5" key="1">
    <citation type="submission" date="2016-10" db="EMBL/GenBank/DDBJ databases">
        <authorList>
            <person name="Cai Z."/>
        </authorList>
    </citation>
    <scope>NUCLEOTIDE SEQUENCE [LARGE SCALE GENOMIC DNA]</scope>
</reference>
<feature type="compositionally biased region" description="Basic and acidic residues" evidence="2">
    <location>
        <begin position="62"/>
        <end position="71"/>
    </location>
</feature>
<keyword evidence="1" id="KW-0539">Nucleus</keyword>
<proteinExistence type="predicted"/>
<dbReference type="SUPFAM" id="SSF47095">
    <property type="entry name" value="HMG-box"/>
    <property type="match status" value="1"/>
</dbReference>
<feature type="compositionally biased region" description="Basic and acidic residues" evidence="2">
    <location>
        <begin position="262"/>
        <end position="299"/>
    </location>
</feature>
<dbReference type="GO" id="GO:0003677">
    <property type="term" value="F:DNA binding"/>
    <property type="evidence" value="ECO:0007669"/>
    <property type="project" value="UniProtKB-UniRule"/>
</dbReference>
<organism evidence="4 5">
    <name type="scientific">Tetradesmus obliquus</name>
    <name type="common">Green alga</name>
    <name type="synonym">Acutodesmus obliquus</name>
    <dbReference type="NCBI Taxonomy" id="3088"/>
    <lineage>
        <taxon>Eukaryota</taxon>
        <taxon>Viridiplantae</taxon>
        <taxon>Chlorophyta</taxon>
        <taxon>core chlorophytes</taxon>
        <taxon>Chlorophyceae</taxon>
        <taxon>CS clade</taxon>
        <taxon>Sphaeropleales</taxon>
        <taxon>Scenedesmaceae</taxon>
        <taxon>Tetradesmus</taxon>
    </lineage>
</organism>
<feature type="DNA-binding region" description="HMG box" evidence="1">
    <location>
        <begin position="7"/>
        <end position="68"/>
    </location>
</feature>
<gene>
    <name evidence="4" type="ORF">BQ4739_LOCUS6288</name>
</gene>
<dbReference type="Gene3D" id="1.10.20.10">
    <property type="entry name" value="Histone, subunit A"/>
    <property type="match status" value="1"/>
</dbReference>
<evidence type="ECO:0000313" key="4">
    <source>
        <dbReference type="EMBL" id="SZX65823.1"/>
    </source>
</evidence>
<dbReference type="SUPFAM" id="SSF47113">
    <property type="entry name" value="Histone-fold"/>
    <property type="match status" value="1"/>
</dbReference>
<evidence type="ECO:0000256" key="2">
    <source>
        <dbReference type="SAM" id="MobiDB-lite"/>
    </source>
</evidence>
<feature type="domain" description="HMG box" evidence="3">
    <location>
        <begin position="7"/>
        <end position="68"/>
    </location>
</feature>
<evidence type="ECO:0000256" key="1">
    <source>
        <dbReference type="PROSITE-ProRule" id="PRU00267"/>
    </source>
</evidence>
<dbReference type="CDD" id="cd00084">
    <property type="entry name" value="HMG-box_SF"/>
    <property type="match status" value="1"/>
</dbReference>
<evidence type="ECO:0000259" key="3">
    <source>
        <dbReference type="PROSITE" id="PS50118"/>
    </source>
</evidence>
<name>A0A383VLM3_TETOB</name>
<dbReference type="Pfam" id="PF00505">
    <property type="entry name" value="HMG_box"/>
    <property type="match status" value="1"/>
</dbReference>
<evidence type="ECO:0000313" key="5">
    <source>
        <dbReference type="Proteomes" id="UP000256970"/>
    </source>
</evidence>
<feature type="compositionally biased region" description="Low complexity" evidence="2">
    <location>
        <begin position="213"/>
        <end position="240"/>
    </location>
</feature>
<dbReference type="SMART" id="SM00398">
    <property type="entry name" value="HMG"/>
    <property type="match status" value="1"/>
</dbReference>
<dbReference type="GO" id="GO:0005634">
    <property type="term" value="C:nucleus"/>
    <property type="evidence" value="ECO:0007669"/>
    <property type="project" value="UniProtKB-UniRule"/>
</dbReference>
<dbReference type="AlphaFoldDB" id="A0A383VLM3"/>
<feature type="region of interest" description="Disordered" evidence="2">
    <location>
        <begin position="213"/>
        <end position="299"/>
    </location>
</feature>
<dbReference type="InterPro" id="IPR036910">
    <property type="entry name" value="HMG_box_dom_sf"/>
</dbReference>
<protein>
    <recommendedName>
        <fullName evidence="3">HMG box domain-containing protein</fullName>
    </recommendedName>
</protein>
<feature type="compositionally biased region" description="Low complexity" evidence="2">
    <location>
        <begin position="72"/>
        <end position="99"/>
    </location>
</feature>
<feature type="region of interest" description="Disordered" evidence="2">
    <location>
        <begin position="62"/>
        <end position="99"/>
    </location>
</feature>
<accession>A0A383VLM3</accession>
<dbReference type="InterPro" id="IPR009072">
    <property type="entry name" value="Histone-fold"/>
</dbReference>
<sequence>MAPPTKKPRGPSAYMVFTDEHRQEVQERLRQESENGKVAAPAIAKALGEVWKGMSEEEKDVYRQKSKDRAEAAAAAAAEQAAAAGDQEQEGGDAAAAAAGEDAASQAAALPKHIVKRIMLADDEVQRVSADALWLVAEAGRLFLQQLAVKGAAAAASKKRKTIKLEDFEHVVRTDKRLVAVGLKDVVSNRRLFELQGIAAALGGKSRSTPAAAKGAAAAAGQKQQEQQEGAEPGAAGEPGAADDEQQQQQQQQQEEEQQLTDEERIALEEAKRKKAAEAAKARAAKAAERKVAKASEMAKDTHKITTFFVSNKPDQFV</sequence>
<dbReference type="InterPro" id="IPR003958">
    <property type="entry name" value="CBFA_NFYB_domain"/>
</dbReference>
<keyword evidence="1" id="KW-0238">DNA-binding</keyword>
<dbReference type="PROSITE" id="PS50118">
    <property type="entry name" value="HMG_BOX_2"/>
    <property type="match status" value="1"/>
</dbReference>
<dbReference type="InterPro" id="IPR009071">
    <property type="entry name" value="HMG_box_dom"/>
</dbReference>
<dbReference type="Gene3D" id="1.10.30.10">
    <property type="entry name" value="High mobility group box domain"/>
    <property type="match status" value="1"/>
</dbReference>
<dbReference type="STRING" id="3088.A0A383VLM3"/>
<dbReference type="EMBL" id="FNXT01000665">
    <property type="protein sequence ID" value="SZX65823.1"/>
    <property type="molecule type" value="Genomic_DNA"/>
</dbReference>